<evidence type="ECO:0000313" key="2">
    <source>
        <dbReference type="EMBL" id="MCE5170096.1"/>
    </source>
</evidence>
<comment type="caution">
    <text evidence="2">The sequence shown here is derived from an EMBL/GenBank/DDBJ whole genome shotgun (WGS) entry which is preliminary data.</text>
</comment>
<dbReference type="Proteomes" id="UP001199916">
    <property type="component" value="Unassembled WGS sequence"/>
</dbReference>
<protein>
    <recommendedName>
        <fullName evidence="4">SH3 domain-containing protein</fullName>
    </recommendedName>
</protein>
<organism evidence="2 3">
    <name type="scientific">Paenibacillus profundus</name>
    <dbReference type="NCBI Taxonomy" id="1173085"/>
    <lineage>
        <taxon>Bacteria</taxon>
        <taxon>Bacillati</taxon>
        <taxon>Bacillota</taxon>
        <taxon>Bacilli</taxon>
        <taxon>Bacillales</taxon>
        <taxon>Paenibacillaceae</taxon>
        <taxon>Paenibacillus</taxon>
    </lineage>
</organism>
<dbReference type="RefSeq" id="WP_019423722.1">
    <property type="nucleotide sequence ID" value="NZ_JAJNBZ010000008.1"/>
</dbReference>
<keyword evidence="1" id="KW-0732">Signal</keyword>
<feature type="chain" id="PRO_5045247584" description="SH3 domain-containing protein" evidence="1">
    <location>
        <begin position="30"/>
        <end position="132"/>
    </location>
</feature>
<name>A0ABS8YDM3_9BACL</name>
<keyword evidence="3" id="KW-1185">Reference proteome</keyword>
<accession>A0ABS8YDM3</accession>
<reference evidence="2 3" key="1">
    <citation type="submission" date="2021-11" db="EMBL/GenBank/DDBJ databases">
        <title>Draft genome sequence of Paenibacillus profundus YoMME, a new Gram-positive bacteria with exoelectrogenic properties.</title>
        <authorList>
            <person name="Hubenova Y."/>
            <person name="Hubenova E."/>
            <person name="Manasiev Y."/>
            <person name="Peykov S."/>
            <person name="Mitov M."/>
        </authorList>
    </citation>
    <scope>NUCLEOTIDE SEQUENCE [LARGE SCALE GENOMIC DNA]</scope>
    <source>
        <strain evidence="2 3">YoMME</strain>
    </source>
</reference>
<feature type="signal peptide" evidence="1">
    <location>
        <begin position="1"/>
        <end position="29"/>
    </location>
</feature>
<evidence type="ECO:0000256" key="1">
    <source>
        <dbReference type="SAM" id="SignalP"/>
    </source>
</evidence>
<evidence type="ECO:0008006" key="4">
    <source>
        <dbReference type="Google" id="ProtNLM"/>
    </source>
</evidence>
<gene>
    <name evidence="2" type="ORF">LQV63_12325</name>
</gene>
<dbReference type="EMBL" id="JAJNBZ010000008">
    <property type="protein sequence ID" value="MCE5170096.1"/>
    <property type="molecule type" value="Genomic_DNA"/>
</dbReference>
<sequence>MNSKFLRKQMICGLMAALMVGAWALPASAQTAAASDAASTSVTSEVTGTADEAQTTTDIEEPAVPEQTVVSVKEPEIRVDLTKSIVFYRAVGGESIGSLEAQTIYVERTETDAKGQKWGQVHTWLGYVWVRL</sequence>
<proteinExistence type="predicted"/>
<evidence type="ECO:0000313" key="3">
    <source>
        <dbReference type="Proteomes" id="UP001199916"/>
    </source>
</evidence>